<dbReference type="EMBL" id="JASBNA010000016">
    <property type="protein sequence ID" value="KAK7686568.1"/>
    <property type="molecule type" value="Genomic_DNA"/>
</dbReference>
<feature type="region of interest" description="Disordered" evidence="1">
    <location>
        <begin position="121"/>
        <end position="143"/>
    </location>
</feature>
<organism evidence="2 3">
    <name type="scientific">Cerrena zonata</name>
    <dbReference type="NCBI Taxonomy" id="2478898"/>
    <lineage>
        <taxon>Eukaryota</taxon>
        <taxon>Fungi</taxon>
        <taxon>Dikarya</taxon>
        <taxon>Basidiomycota</taxon>
        <taxon>Agaricomycotina</taxon>
        <taxon>Agaricomycetes</taxon>
        <taxon>Polyporales</taxon>
        <taxon>Cerrenaceae</taxon>
        <taxon>Cerrena</taxon>
    </lineage>
</organism>
<feature type="compositionally biased region" description="Polar residues" evidence="1">
    <location>
        <begin position="130"/>
        <end position="143"/>
    </location>
</feature>
<dbReference type="AlphaFoldDB" id="A0AAW0G9D1"/>
<keyword evidence="3" id="KW-1185">Reference proteome</keyword>
<feature type="region of interest" description="Disordered" evidence="1">
    <location>
        <begin position="1"/>
        <end position="92"/>
    </location>
</feature>
<proteinExistence type="predicted"/>
<evidence type="ECO:0000256" key="1">
    <source>
        <dbReference type="SAM" id="MobiDB-lite"/>
    </source>
</evidence>
<evidence type="ECO:0000313" key="3">
    <source>
        <dbReference type="Proteomes" id="UP001385951"/>
    </source>
</evidence>
<sequence length="143" mass="15189">MRRSSSPHSLNGVNTPDAEDQSNKQHLNPVPVRAALSNRSLSSSSQGASEPSSSSVDDSSTSAPSESLLAAFRSRSPSISLPKKDNGVSTGSNFFQTLKSRDKQAISNTAKEAMRKWGVNWGGLKKDSMPTVNPSDQDTSPDP</sequence>
<feature type="compositionally biased region" description="Low complexity" evidence="1">
    <location>
        <begin position="37"/>
        <end position="71"/>
    </location>
</feature>
<accession>A0AAW0G9D1</accession>
<comment type="caution">
    <text evidence="2">The sequence shown here is derived from an EMBL/GenBank/DDBJ whole genome shotgun (WGS) entry which is preliminary data.</text>
</comment>
<feature type="compositionally biased region" description="Polar residues" evidence="1">
    <location>
        <begin position="1"/>
        <end position="14"/>
    </location>
</feature>
<protein>
    <submittedName>
        <fullName evidence="2">Uncharacterized protein</fullName>
    </submittedName>
</protein>
<evidence type="ECO:0000313" key="2">
    <source>
        <dbReference type="EMBL" id="KAK7686568.1"/>
    </source>
</evidence>
<reference evidence="2 3" key="1">
    <citation type="submission" date="2022-09" db="EMBL/GenBank/DDBJ databases">
        <authorList>
            <person name="Palmer J.M."/>
        </authorList>
    </citation>
    <scope>NUCLEOTIDE SEQUENCE [LARGE SCALE GENOMIC DNA]</scope>
    <source>
        <strain evidence="2 3">DSM 7382</strain>
    </source>
</reference>
<gene>
    <name evidence="2" type="ORF">QCA50_010168</name>
</gene>
<name>A0AAW0G9D1_9APHY</name>
<dbReference type="Proteomes" id="UP001385951">
    <property type="component" value="Unassembled WGS sequence"/>
</dbReference>